<dbReference type="Pfam" id="PF22633">
    <property type="entry name" value="F5_F8_type_C_2"/>
    <property type="match status" value="2"/>
</dbReference>
<evidence type="ECO:0000256" key="10">
    <source>
        <dbReference type="ARBA" id="ARBA00022837"/>
    </source>
</evidence>
<dbReference type="GO" id="GO:0042806">
    <property type="term" value="F:fucose binding"/>
    <property type="evidence" value="ECO:0007669"/>
    <property type="project" value="UniProtKB-ARBA"/>
</dbReference>
<evidence type="ECO:0000256" key="8">
    <source>
        <dbReference type="ARBA" id="ARBA00022734"/>
    </source>
</evidence>
<accession>A0A8J7GB24</accession>
<keyword evidence="12 15" id="KW-0326">Glycosidase</keyword>
<name>A0A8J7GB24_9ACTN</name>
<dbReference type="AlphaFoldDB" id="A0A8J7GB24"/>
<proteinExistence type="inferred from homology"/>
<dbReference type="SMART" id="SM00607">
    <property type="entry name" value="FTP"/>
    <property type="match status" value="2"/>
</dbReference>
<evidence type="ECO:0000313" key="15">
    <source>
        <dbReference type="EMBL" id="MBG6134096.1"/>
    </source>
</evidence>
<dbReference type="InterPro" id="IPR051941">
    <property type="entry name" value="BG_Antigen-Binding_Lectin"/>
</dbReference>
<dbReference type="PANTHER" id="PTHR45713">
    <property type="entry name" value="FTP DOMAIN-CONTAINING PROTEIN"/>
    <property type="match status" value="1"/>
</dbReference>
<evidence type="ECO:0000256" key="5">
    <source>
        <dbReference type="ARBA" id="ARBA00012662"/>
    </source>
</evidence>
<evidence type="ECO:0000256" key="4">
    <source>
        <dbReference type="ARBA" id="ARBA00011233"/>
    </source>
</evidence>
<evidence type="ECO:0000256" key="7">
    <source>
        <dbReference type="ARBA" id="ARBA00022729"/>
    </source>
</evidence>
<feature type="chain" id="PRO_5035258780" description="alpha-L-fucosidase" evidence="13">
    <location>
        <begin position="32"/>
        <end position="607"/>
    </location>
</feature>
<evidence type="ECO:0000256" key="11">
    <source>
        <dbReference type="ARBA" id="ARBA00023157"/>
    </source>
</evidence>
<evidence type="ECO:0000259" key="14">
    <source>
        <dbReference type="SMART" id="SM00607"/>
    </source>
</evidence>
<dbReference type="SMART" id="SM00812">
    <property type="entry name" value="Alpha_L_fucos"/>
    <property type="match status" value="1"/>
</dbReference>
<dbReference type="InterPro" id="IPR017853">
    <property type="entry name" value="GH"/>
</dbReference>
<dbReference type="Gene3D" id="3.20.20.80">
    <property type="entry name" value="Glycosidases"/>
    <property type="match status" value="1"/>
</dbReference>
<keyword evidence="10" id="KW-0106">Calcium</keyword>
<keyword evidence="8" id="KW-0430">Lectin</keyword>
<comment type="similarity">
    <text evidence="2">Belongs to the glycosyl hydrolase 29 family.</text>
</comment>
<comment type="function">
    <text evidence="1">Acts as a defensive agent. Recognizes blood group fucosylated oligosaccharides including A, B, H and Lewis B-type antigens. Does not recognize Lewis A antigen and has low affinity for monovalent haptens.</text>
</comment>
<organism evidence="15 16">
    <name type="scientific">Longispora fulva</name>
    <dbReference type="NCBI Taxonomy" id="619741"/>
    <lineage>
        <taxon>Bacteria</taxon>
        <taxon>Bacillati</taxon>
        <taxon>Actinomycetota</taxon>
        <taxon>Actinomycetes</taxon>
        <taxon>Micromonosporales</taxon>
        <taxon>Micromonosporaceae</taxon>
        <taxon>Longispora</taxon>
    </lineage>
</organism>
<dbReference type="RefSeq" id="WP_197001374.1">
    <property type="nucleotide sequence ID" value="NZ_BONS01000026.1"/>
</dbReference>
<keyword evidence="7 13" id="KW-0732">Signal</keyword>
<dbReference type="InterPro" id="IPR008979">
    <property type="entry name" value="Galactose-bd-like_sf"/>
</dbReference>
<dbReference type="PANTHER" id="PTHR45713:SF6">
    <property type="entry name" value="F5_8 TYPE C DOMAIN-CONTAINING PROTEIN"/>
    <property type="match status" value="1"/>
</dbReference>
<dbReference type="GO" id="GO:0004560">
    <property type="term" value="F:alpha-L-fucosidase activity"/>
    <property type="evidence" value="ECO:0007669"/>
    <property type="project" value="UniProtKB-EC"/>
</dbReference>
<comment type="similarity">
    <text evidence="3">Belongs to the fucolectin family.</text>
</comment>
<dbReference type="Pfam" id="PF01120">
    <property type="entry name" value="Alpha_L_fucos"/>
    <property type="match status" value="1"/>
</dbReference>
<dbReference type="InterPro" id="IPR000933">
    <property type="entry name" value="Glyco_hydro_29"/>
</dbReference>
<dbReference type="SUPFAM" id="SSF51445">
    <property type="entry name" value="(Trans)glycosidases"/>
    <property type="match status" value="1"/>
</dbReference>
<feature type="domain" description="Fucolectin tachylectin-4 pentraxin-1" evidence="14">
    <location>
        <begin position="184"/>
        <end position="331"/>
    </location>
</feature>
<keyword evidence="6" id="KW-0479">Metal-binding</keyword>
<dbReference type="SUPFAM" id="SSF49785">
    <property type="entry name" value="Galactose-binding domain-like"/>
    <property type="match status" value="2"/>
</dbReference>
<dbReference type="GO" id="GO:0046872">
    <property type="term" value="F:metal ion binding"/>
    <property type="evidence" value="ECO:0007669"/>
    <property type="project" value="UniProtKB-KW"/>
</dbReference>
<evidence type="ECO:0000256" key="9">
    <source>
        <dbReference type="ARBA" id="ARBA00022801"/>
    </source>
</evidence>
<evidence type="ECO:0000313" key="16">
    <source>
        <dbReference type="Proteomes" id="UP000622552"/>
    </source>
</evidence>
<evidence type="ECO:0000256" key="13">
    <source>
        <dbReference type="SAM" id="SignalP"/>
    </source>
</evidence>
<keyword evidence="11" id="KW-1015">Disulfide bond</keyword>
<keyword evidence="9 15" id="KW-0378">Hydrolase</keyword>
<comment type="subunit">
    <text evidence="4">Homotrimer.</text>
</comment>
<evidence type="ECO:0000256" key="12">
    <source>
        <dbReference type="ARBA" id="ARBA00023295"/>
    </source>
</evidence>
<dbReference type="GO" id="GO:0005975">
    <property type="term" value="P:carbohydrate metabolic process"/>
    <property type="evidence" value="ECO:0007669"/>
    <property type="project" value="InterPro"/>
</dbReference>
<dbReference type="GO" id="GO:0010185">
    <property type="term" value="P:regulation of cellular defense response"/>
    <property type="evidence" value="ECO:0007669"/>
    <property type="project" value="UniProtKB-ARBA"/>
</dbReference>
<dbReference type="Proteomes" id="UP000622552">
    <property type="component" value="Unassembled WGS sequence"/>
</dbReference>
<evidence type="ECO:0000256" key="2">
    <source>
        <dbReference type="ARBA" id="ARBA00007951"/>
    </source>
</evidence>
<evidence type="ECO:0000256" key="1">
    <source>
        <dbReference type="ARBA" id="ARBA00002219"/>
    </source>
</evidence>
<feature type="signal peptide" evidence="13">
    <location>
        <begin position="1"/>
        <end position="31"/>
    </location>
</feature>
<comment type="caution">
    <text evidence="15">The sequence shown here is derived from an EMBL/GenBank/DDBJ whole genome shotgun (WGS) entry which is preliminary data.</text>
</comment>
<dbReference type="InterPro" id="IPR057739">
    <property type="entry name" value="Glyco_hydro_29_N"/>
</dbReference>
<reference evidence="15" key="1">
    <citation type="submission" date="2020-11" db="EMBL/GenBank/DDBJ databases">
        <title>Sequencing the genomes of 1000 actinobacteria strains.</title>
        <authorList>
            <person name="Klenk H.-P."/>
        </authorList>
    </citation>
    <scope>NUCLEOTIDE SEQUENCE</scope>
    <source>
        <strain evidence="15">DSM 45356</strain>
    </source>
</reference>
<feature type="domain" description="Fucolectin tachylectin-4 pentraxin-1" evidence="14">
    <location>
        <begin position="33"/>
        <end position="181"/>
    </location>
</feature>
<sequence>MSPRRIRGALAGVLLAAALATPLFPAAPAQADAGNVAVGAVATQSSTGYGGVAARAVDGNTNGVYANNSVTHTNSEAQAWWAADLNKGYGIRDVTLWNRTDGGFGSRLADFYLLASDTPIASTDLATARNQAGVTSYYVASLTGPSATVHVNRSARYLRVQLAGTNYLSLAEVQVVATPLTTTARNLAPGGLATQSSTYPNHPATLANDEVTTGDSSILAHTNSEPQPWWALDLRSKEPLTNVVVWNRTDCCTGRLANFYLLASDTPITSTDLTTARNQAGVSSYYVAGAPSPSVTVAVNRSARYLRVQLVGTDYLNIAEVQVYGPGMLMESDPSGWVHNNKFGMFMHFGMGTMTNVQWADPQTPPSAFNPSSVDTDQWADAIRSAGMTFGVLTAKHHDGFALWPTAQSDYSVKSSPWQGGNGDLVRDYVTSMRAKGLKVGIYFSIWDRHNGDSPELIKNQLRELLTNYGTIDYLWFDGWGWQIPYSQIAYQPVRDFIRDVSPTTLVANNDHTSSLTTTDVMVWEVPVQGFPPNNSVPKDASDTLCPNNTWFYTTSTGTPKAAATIKSQKTSINNGNALYLLNVGPDKNGQITSPYRDRLAEIGALG</sequence>
<dbReference type="EMBL" id="JADOUF010000001">
    <property type="protein sequence ID" value="MBG6134096.1"/>
    <property type="molecule type" value="Genomic_DNA"/>
</dbReference>
<evidence type="ECO:0000256" key="6">
    <source>
        <dbReference type="ARBA" id="ARBA00022723"/>
    </source>
</evidence>
<dbReference type="EC" id="3.2.1.51" evidence="5"/>
<keyword evidence="16" id="KW-1185">Reference proteome</keyword>
<protein>
    <recommendedName>
        <fullName evidence="5">alpha-L-fucosidase</fullName>
        <ecNumber evidence="5">3.2.1.51</ecNumber>
    </recommendedName>
</protein>
<gene>
    <name evidence="15" type="ORF">IW245_000290</name>
</gene>
<evidence type="ECO:0000256" key="3">
    <source>
        <dbReference type="ARBA" id="ARBA00010147"/>
    </source>
</evidence>
<dbReference type="Gene3D" id="2.60.120.260">
    <property type="entry name" value="Galactose-binding domain-like"/>
    <property type="match status" value="2"/>
</dbReference>
<dbReference type="InterPro" id="IPR006585">
    <property type="entry name" value="FTP1"/>
</dbReference>